<evidence type="ECO:0000313" key="3">
    <source>
        <dbReference type="Proteomes" id="UP000298429"/>
    </source>
</evidence>
<dbReference type="AlphaFoldDB" id="A0A5F2BNW9"/>
<keyword evidence="1" id="KW-1133">Transmembrane helix</keyword>
<gene>
    <name evidence="2" type="ORF">EHQ76_04740</name>
</gene>
<proteinExistence type="predicted"/>
<accession>A0A5F2BNW9</accession>
<organism evidence="2 3">
    <name type="scientific">Leptospira barantonii</name>
    <dbReference type="NCBI Taxonomy" id="2023184"/>
    <lineage>
        <taxon>Bacteria</taxon>
        <taxon>Pseudomonadati</taxon>
        <taxon>Spirochaetota</taxon>
        <taxon>Spirochaetia</taxon>
        <taxon>Leptospirales</taxon>
        <taxon>Leptospiraceae</taxon>
        <taxon>Leptospira</taxon>
    </lineage>
</organism>
<dbReference type="GO" id="GO:0016787">
    <property type="term" value="F:hydrolase activity"/>
    <property type="evidence" value="ECO:0007669"/>
    <property type="project" value="UniProtKB-KW"/>
</dbReference>
<dbReference type="Proteomes" id="UP000298429">
    <property type="component" value="Unassembled WGS sequence"/>
</dbReference>
<evidence type="ECO:0000256" key="1">
    <source>
        <dbReference type="SAM" id="Phobius"/>
    </source>
</evidence>
<sequence length="57" mass="6871">MDRIITRAFPTEFVFTEFPVLIFCQTMIRRFSFAFLLLLAFLTVFYYVSSYQQELQA</sequence>
<keyword evidence="2" id="KW-0378">Hydrolase</keyword>
<keyword evidence="1" id="KW-0472">Membrane</keyword>
<comment type="caution">
    <text evidence="2">The sequence shown here is derived from an EMBL/GenBank/DDBJ whole genome shotgun (WGS) entry which is preliminary data.</text>
</comment>
<feature type="non-terminal residue" evidence="2">
    <location>
        <position position="57"/>
    </location>
</feature>
<protein>
    <submittedName>
        <fullName evidence="2">Glycoside hydrolase family 3 protein</fullName>
    </submittedName>
</protein>
<evidence type="ECO:0000313" key="2">
    <source>
        <dbReference type="EMBL" id="TGM07231.1"/>
    </source>
</evidence>
<reference evidence="2 3" key="1">
    <citation type="journal article" date="2019" name="PLoS Negl. Trop. Dis.">
        <title>Revisiting the worldwide diversity of Leptospira species in the environment.</title>
        <authorList>
            <person name="Vincent A.T."/>
            <person name="Schiettekatte O."/>
            <person name="Bourhy P."/>
            <person name="Veyrier F.J."/>
            <person name="Picardeau M."/>
        </authorList>
    </citation>
    <scope>NUCLEOTIDE SEQUENCE [LARGE SCALE GENOMIC DNA]</scope>
    <source>
        <strain evidence="2 3">201702444</strain>
    </source>
</reference>
<name>A0A5F2BNW9_9LEPT</name>
<keyword evidence="1" id="KW-0812">Transmembrane</keyword>
<dbReference type="EMBL" id="RQGN01000024">
    <property type="protein sequence ID" value="TGM07231.1"/>
    <property type="molecule type" value="Genomic_DNA"/>
</dbReference>
<feature type="transmembrane region" description="Helical" evidence="1">
    <location>
        <begin position="31"/>
        <end position="48"/>
    </location>
</feature>